<comment type="caution">
    <text evidence="8">The sequence shown here is derived from an EMBL/GenBank/DDBJ whole genome shotgun (WGS) entry which is preliminary data.</text>
</comment>
<evidence type="ECO:0000256" key="3">
    <source>
        <dbReference type="ARBA" id="ARBA00012780"/>
    </source>
</evidence>
<evidence type="ECO:0000256" key="4">
    <source>
        <dbReference type="ARBA" id="ARBA00022801"/>
    </source>
</evidence>
<dbReference type="GO" id="GO:0042973">
    <property type="term" value="F:glucan endo-1,3-beta-D-glucosidase activity"/>
    <property type="evidence" value="ECO:0007669"/>
    <property type="project" value="UniProtKB-EC"/>
</dbReference>
<comment type="catalytic activity">
    <reaction evidence="1">
        <text>Hydrolysis of (1-&gt;3)-beta-D-glucosidic linkages in (1-&gt;3)-beta-D-glucans.</text>
        <dbReference type="EC" id="3.2.1.39"/>
    </reaction>
</comment>
<dbReference type="SUPFAM" id="SSF51445">
    <property type="entry name" value="(Trans)glycosidases"/>
    <property type="match status" value="1"/>
</dbReference>
<evidence type="ECO:0000256" key="6">
    <source>
        <dbReference type="ARBA" id="ARBA00033335"/>
    </source>
</evidence>
<gene>
    <name evidence="8" type="ORF">Fmac_012740</name>
</gene>
<sequence>MTQNRSTVLSWLYANVILFYPRVNITTISVGNVFPDVYPTPSTTSSLPSPTSTSPSLTSGIRKITVSTSSSFVTAISSAQFRDTPRPPFNFRNDFTTGVKYCNLFDVMVDAGYETVPVVVTEIGWPSASSTANEFEANAGYAEIYLRGHVKHLKYGMGTPLLREKVMNNLYRLTNRGHLIIYML</sequence>
<evidence type="ECO:0000256" key="5">
    <source>
        <dbReference type="ARBA" id="ARBA00023295"/>
    </source>
</evidence>
<dbReference type="EMBL" id="JBGMDY010000004">
    <property type="protein sequence ID" value="KAL2338294.1"/>
    <property type="molecule type" value="Genomic_DNA"/>
</dbReference>
<dbReference type="Proteomes" id="UP001603857">
    <property type="component" value="Unassembled WGS sequence"/>
</dbReference>
<evidence type="ECO:0000313" key="8">
    <source>
        <dbReference type="EMBL" id="KAL2338294.1"/>
    </source>
</evidence>
<dbReference type="Gene3D" id="3.20.20.80">
    <property type="entry name" value="Glycosidases"/>
    <property type="match status" value="1"/>
</dbReference>
<reference evidence="8 9" key="1">
    <citation type="submission" date="2024-08" db="EMBL/GenBank/DDBJ databases">
        <title>Insights into the chromosomal genome structure of Flemingia macrophylla.</title>
        <authorList>
            <person name="Ding Y."/>
            <person name="Zhao Y."/>
            <person name="Bi W."/>
            <person name="Wu M."/>
            <person name="Zhao G."/>
            <person name="Gong Y."/>
            <person name="Li W."/>
            <person name="Zhang P."/>
        </authorList>
    </citation>
    <scope>NUCLEOTIDE SEQUENCE [LARGE SCALE GENOMIC DNA]</scope>
    <source>
        <strain evidence="8">DYQJB</strain>
        <tissue evidence="8">Leaf</tissue>
    </source>
</reference>
<dbReference type="AlphaFoldDB" id="A0ABD1MR59"/>
<evidence type="ECO:0000256" key="1">
    <source>
        <dbReference type="ARBA" id="ARBA00000382"/>
    </source>
</evidence>
<protein>
    <recommendedName>
        <fullName evidence="3">glucan endo-1,3-beta-D-glucosidase</fullName>
        <ecNumber evidence="3">3.2.1.39</ecNumber>
    </recommendedName>
    <alternativeName>
        <fullName evidence="6">(1-&gt;3)-beta-glucan endohydrolase</fullName>
    </alternativeName>
    <alternativeName>
        <fullName evidence="7">Beta-1,3-endoglucanase</fullName>
    </alternativeName>
</protein>
<keyword evidence="5" id="KW-0326">Glycosidase</keyword>
<evidence type="ECO:0000313" key="9">
    <source>
        <dbReference type="Proteomes" id="UP001603857"/>
    </source>
</evidence>
<comment type="similarity">
    <text evidence="2">Belongs to the glycosyl hydrolase 17 family.</text>
</comment>
<keyword evidence="4" id="KW-0378">Hydrolase</keyword>
<dbReference type="PROSITE" id="PS00587">
    <property type="entry name" value="GLYCOSYL_HYDROL_F17"/>
    <property type="match status" value="1"/>
</dbReference>
<dbReference type="InterPro" id="IPR017853">
    <property type="entry name" value="GH"/>
</dbReference>
<keyword evidence="9" id="KW-1185">Reference proteome</keyword>
<accession>A0ABD1MR59</accession>
<organism evidence="8 9">
    <name type="scientific">Flemingia macrophylla</name>
    <dbReference type="NCBI Taxonomy" id="520843"/>
    <lineage>
        <taxon>Eukaryota</taxon>
        <taxon>Viridiplantae</taxon>
        <taxon>Streptophyta</taxon>
        <taxon>Embryophyta</taxon>
        <taxon>Tracheophyta</taxon>
        <taxon>Spermatophyta</taxon>
        <taxon>Magnoliopsida</taxon>
        <taxon>eudicotyledons</taxon>
        <taxon>Gunneridae</taxon>
        <taxon>Pentapetalae</taxon>
        <taxon>rosids</taxon>
        <taxon>fabids</taxon>
        <taxon>Fabales</taxon>
        <taxon>Fabaceae</taxon>
        <taxon>Papilionoideae</taxon>
        <taxon>50 kb inversion clade</taxon>
        <taxon>NPAAA clade</taxon>
        <taxon>indigoferoid/millettioid clade</taxon>
        <taxon>Phaseoleae</taxon>
        <taxon>Flemingia</taxon>
    </lineage>
</organism>
<evidence type="ECO:0000256" key="2">
    <source>
        <dbReference type="ARBA" id="ARBA00008773"/>
    </source>
</evidence>
<proteinExistence type="inferred from homology"/>
<dbReference type="PANTHER" id="PTHR32227">
    <property type="entry name" value="GLUCAN ENDO-1,3-BETA-GLUCOSIDASE BG1-RELATED-RELATED"/>
    <property type="match status" value="1"/>
</dbReference>
<dbReference type="EC" id="3.2.1.39" evidence="3"/>
<evidence type="ECO:0000256" key="7">
    <source>
        <dbReference type="ARBA" id="ARBA00033417"/>
    </source>
</evidence>
<name>A0ABD1MR59_9FABA</name>
<dbReference type="InterPro" id="IPR044965">
    <property type="entry name" value="Glyco_hydro_17_plant"/>
</dbReference>
<dbReference type="InterPro" id="IPR000490">
    <property type="entry name" value="Glyco_hydro_17"/>
</dbReference>